<protein>
    <recommendedName>
        <fullName evidence="3">F-box domain-containing protein</fullName>
    </recommendedName>
</protein>
<dbReference type="STRING" id="1450535.A0A317XBM3"/>
<gene>
    <name evidence="1" type="ORF">BO94DRAFT_601201</name>
</gene>
<dbReference type="EMBL" id="MSFK01000002">
    <property type="protein sequence ID" value="PWY96034.1"/>
    <property type="molecule type" value="Genomic_DNA"/>
</dbReference>
<evidence type="ECO:0000313" key="1">
    <source>
        <dbReference type="EMBL" id="PWY96034.1"/>
    </source>
</evidence>
<sequence length="355" mass="41260">MQVPSRSLEHLPTEILETIAMHVMQTSSLKSLSCVNRTLRFICLPHMFEKLTVRFSLDGVERLQQASMSYIAYYVKTICYEASEIIDPLIQCPHYFSTCLYTPLEYTRDEREFRWGYQGKQITYNRIYSYFKHLSEEQQMIIQADFNLMSFSSCLPRFLRLRSFEISLMNNIEKPFRWFAGRMLVDWKDTFPDHFGAVLQGLCAAKESGIRIKTFQVTGFYSRLPLLDSKIPRLAAIALHTVEELYLADSPGLLDFIAATTLPSVRVLELENCWLWVPELQKFLLTHGSTLQVLHLENVWLPSEKIYDWGVSLSLGTTSTVIDGISDIRIGDAMRELTINRKGKKYEYQKIFNHN</sequence>
<reference evidence="1 2" key="1">
    <citation type="submission" date="2016-12" db="EMBL/GenBank/DDBJ databases">
        <title>The genomes of Aspergillus section Nigri reveals drivers in fungal speciation.</title>
        <authorList>
            <consortium name="DOE Joint Genome Institute"/>
            <person name="Vesth T.C."/>
            <person name="Nybo J."/>
            <person name="Theobald S."/>
            <person name="Brandl J."/>
            <person name="Frisvad J.C."/>
            <person name="Nielsen K.F."/>
            <person name="Lyhne E.K."/>
            <person name="Kogle M.E."/>
            <person name="Kuo A."/>
            <person name="Riley R."/>
            <person name="Clum A."/>
            <person name="Nolan M."/>
            <person name="Lipzen A."/>
            <person name="Salamov A."/>
            <person name="Henrissat B."/>
            <person name="Wiebenga A."/>
            <person name="De Vries R.P."/>
            <person name="Grigoriev I.V."/>
            <person name="Mortensen U.H."/>
            <person name="Andersen M.R."/>
            <person name="Baker S.E."/>
        </authorList>
    </citation>
    <scope>NUCLEOTIDE SEQUENCE [LARGE SCALE GENOMIC DNA]</scope>
    <source>
        <strain evidence="1 2">CBS 115572</strain>
    </source>
</reference>
<evidence type="ECO:0000313" key="2">
    <source>
        <dbReference type="Proteomes" id="UP000246702"/>
    </source>
</evidence>
<comment type="caution">
    <text evidence="1">The sequence shown here is derived from an EMBL/GenBank/DDBJ whole genome shotgun (WGS) entry which is preliminary data.</text>
</comment>
<dbReference type="RefSeq" id="XP_025472795.1">
    <property type="nucleotide sequence ID" value="XM_025616371.1"/>
</dbReference>
<proteinExistence type="predicted"/>
<dbReference type="AlphaFoldDB" id="A0A317XBM3"/>
<accession>A0A317XBM3</accession>
<organism evidence="1 2">
    <name type="scientific">Aspergillus sclerotioniger CBS 115572</name>
    <dbReference type="NCBI Taxonomy" id="1450535"/>
    <lineage>
        <taxon>Eukaryota</taxon>
        <taxon>Fungi</taxon>
        <taxon>Dikarya</taxon>
        <taxon>Ascomycota</taxon>
        <taxon>Pezizomycotina</taxon>
        <taxon>Eurotiomycetes</taxon>
        <taxon>Eurotiomycetidae</taxon>
        <taxon>Eurotiales</taxon>
        <taxon>Aspergillaceae</taxon>
        <taxon>Aspergillus</taxon>
        <taxon>Aspergillus subgen. Circumdati</taxon>
    </lineage>
</organism>
<name>A0A317XBM3_9EURO</name>
<dbReference type="GeneID" id="37118514"/>
<dbReference type="Proteomes" id="UP000246702">
    <property type="component" value="Unassembled WGS sequence"/>
</dbReference>
<keyword evidence="2" id="KW-1185">Reference proteome</keyword>
<dbReference type="OrthoDB" id="4510091at2759"/>
<evidence type="ECO:0008006" key="3">
    <source>
        <dbReference type="Google" id="ProtNLM"/>
    </source>
</evidence>